<feature type="non-terminal residue" evidence="2">
    <location>
        <position position="1"/>
    </location>
</feature>
<dbReference type="EMBL" id="AWWV01013172">
    <property type="protein sequence ID" value="OMO62728.1"/>
    <property type="molecule type" value="Genomic_DNA"/>
</dbReference>
<comment type="caution">
    <text evidence="2">The sequence shown here is derived from an EMBL/GenBank/DDBJ whole genome shotgun (WGS) entry which is preliminary data.</text>
</comment>
<sequence length="40" mass="4285">SFPLPETLTPYTAATGPCRISHPPSEPPLVTASEHHRSSD</sequence>
<keyword evidence="3" id="KW-1185">Reference proteome</keyword>
<proteinExistence type="predicted"/>
<evidence type="ECO:0000313" key="3">
    <source>
        <dbReference type="Proteomes" id="UP000188268"/>
    </source>
</evidence>
<dbReference type="Proteomes" id="UP000188268">
    <property type="component" value="Unassembled WGS sequence"/>
</dbReference>
<gene>
    <name evidence="2" type="ORF">CCACVL1_22672</name>
</gene>
<organism evidence="2 3">
    <name type="scientific">Corchorus capsularis</name>
    <name type="common">Jute</name>
    <dbReference type="NCBI Taxonomy" id="210143"/>
    <lineage>
        <taxon>Eukaryota</taxon>
        <taxon>Viridiplantae</taxon>
        <taxon>Streptophyta</taxon>
        <taxon>Embryophyta</taxon>
        <taxon>Tracheophyta</taxon>
        <taxon>Spermatophyta</taxon>
        <taxon>Magnoliopsida</taxon>
        <taxon>eudicotyledons</taxon>
        <taxon>Gunneridae</taxon>
        <taxon>Pentapetalae</taxon>
        <taxon>rosids</taxon>
        <taxon>malvids</taxon>
        <taxon>Malvales</taxon>
        <taxon>Malvaceae</taxon>
        <taxon>Grewioideae</taxon>
        <taxon>Apeibeae</taxon>
        <taxon>Corchorus</taxon>
    </lineage>
</organism>
<evidence type="ECO:0000256" key="1">
    <source>
        <dbReference type="SAM" id="MobiDB-lite"/>
    </source>
</evidence>
<dbReference type="AlphaFoldDB" id="A0A1R3GX77"/>
<protein>
    <submittedName>
        <fullName evidence="2">Uncharacterized protein</fullName>
    </submittedName>
</protein>
<evidence type="ECO:0000313" key="2">
    <source>
        <dbReference type="EMBL" id="OMO62728.1"/>
    </source>
</evidence>
<accession>A0A1R3GX77</accession>
<reference evidence="2 3" key="1">
    <citation type="submission" date="2013-09" db="EMBL/GenBank/DDBJ databases">
        <title>Corchorus capsularis genome sequencing.</title>
        <authorList>
            <person name="Alam M."/>
            <person name="Haque M.S."/>
            <person name="Islam M.S."/>
            <person name="Emdad E.M."/>
            <person name="Islam M.M."/>
            <person name="Ahmed B."/>
            <person name="Halim A."/>
            <person name="Hossen Q.M.M."/>
            <person name="Hossain M.Z."/>
            <person name="Ahmed R."/>
            <person name="Khan M.M."/>
            <person name="Islam R."/>
            <person name="Rashid M.M."/>
            <person name="Khan S.A."/>
            <person name="Rahman M.S."/>
            <person name="Alam M."/>
        </authorList>
    </citation>
    <scope>NUCLEOTIDE SEQUENCE [LARGE SCALE GENOMIC DNA]</scope>
    <source>
        <strain evidence="3">cv. CVL-1</strain>
        <tissue evidence="2">Whole seedling</tissue>
    </source>
</reference>
<dbReference type="Gramene" id="OMO62728">
    <property type="protein sequence ID" value="OMO62728"/>
    <property type="gene ID" value="CCACVL1_22672"/>
</dbReference>
<feature type="region of interest" description="Disordered" evidence="1">
    <location>
        <begin position="1"/>
        <end position="40"/>
    </location>
</feature>
<name>A0A1R3GX77_COCAP</name>